<comment type="caution">
    <text evidence="2">The sequence shown here is derived from an EMBL/GenBank/DDBJ whole genome shotgun (WGS) entry which is preliminary data.</text>
</comment>
<dbReference type="EMBL" id="JAEPBG010000003">
    <property type="protein sequence ID" value="MBK4734832.1"/>
    <property type="molecule type" value="Genomic_DNA"/>
</dbReference>
<sequence length="124" mass="14176">MRLSHMCNTSFSFGHDISLQPWHDIALHPGNIMSVFFVRFERTARYLFSIVAALVLFGMLASQMGWIRQQAAYDAFGWYTVIQHDKVQVVRQVDNEAACRSREEAPRVLCRQGKALNSMLVAGR</sequence>
<dbReference type="RefSeq" id="WP_200591606.1">
    <property type="nucleotide sequence ID" value="NZ_JAEPBG010000003.1"/>
</dbReference>
<keyword evidence="1" id="KW-1133">Transmembrane helix</keyword>
<dbReference type="Proteomes" id="UP000622890">
    <property type="component" value="Unassembled WGS sequence"/>
</dbReference>
<protein>
    <submittedName>
        <fullName evidence="2">Uncharacterized protein</fullName>
    </submittedName>
</protein>
<evidence type="ECO:0000313" key="2">
    <source>
        <dbReference type="EMBL" id="MBK4734832.1"/>
    </source>
</evidence>
<dbReference type="AlphaFoldDB" id="A0A934W5D5"/>
<gene>
    <name evidence="2" type="ORF">JJB74_09470</name>
</gene>
<evidence type="ECO:0000313" key="3">
    <source>
        <dbReference type="Proteomes" id="UP000622890"/>
    </source>
</evidence>
<organism evidence="2 3">
    <name type="scientific">Noviherbaspirillum pedocola</name>
    <dbReference type="NCBI Taxonomy" id="2801341"/>
    <lineage>
        <taxon>Bacteria</taxon>
        <taxon>Pseudomonadati</taxon>
        <taxon>Pseudomonadota</taxon>
        <taxon>Betaproteobacteria</taxon>
        <taxon>Burkholderiales</taxon>
        <taxon>Oxalobacteraceae</taxon>
        <taxon>Noviherbaspirillum</taxon>
    </lineage>
</organism>
<keyword evidence="1" id="KW-0472">Membrane</keyword>
<proteinExistence type="predicted"/>
<keyword evidence="3" id="KW-1185">Reference proteome</keyword>
<accession>A0A934W5D5</accession>
<evidence type="ECO:0000256" key="1">
    <source>
        <dbReference type="SAM" id="Phobius"/>
    </source>
</evidence>
<reference evidence="2" key="1">
    <citation type="submission" date="2021-01" db="EMBL/GenBank/DDBJ databases">
        <title>Genome sequence of strain Noviherbaspirillum sp. DKR-6.</title>
        <authorList>
            <person name="Chaudhary D.K."/>
        </authorList>
    </citation>
    <scope>NUCLEOTIDE SEQUENCE</scope>
    <source>
        <strain evidence="2">DKR-6</strain>
    </source>
</reference>
<feature type="transmembrane region" description="Helical" evidence="1">
    <location>
        <begin position="43"/>
        <end position="61"/>
    </location>
</feature>
<keyword evidence="1" id="KW-0812">Transmembrane</keyword>
<name>A0A934W5D5_9BURK</name>